<comment type="caution">
    <text evidence="2">The sequence shown here is derived from an EMBL/GenBank/DDBJ whole genome shotgun (WGS) entry which is preliminary data.</text>
</comment>
<keyword evidence="3" id="KW-1185">Reference proteome</keyword>
<organism evidence="2 3">
    <name type="scientific">Mortierella polycephala</name>
    <dbReference type="NCBI Taxonomy" id="41804"/>
    <lineage>
        <taxon>Eukaryota</taxon>
        <taxon>Fungi</taxon>
        <taxon>Fungi incertae sedis</taxon>
        <taxon>Mucoromycota</taxon>
        <taxon>Mortierellomycotina</taxon>
        <taxon>Mortierellomycetes</taxon>
        <taxon>Mortierellales</taxon>
        <taxon>Mortierellaceae</taxon>
        <taxon>Mortierella</taxon>
    </lineage>
</organism>
<dbReference type="Gene3D" id="2.70.50.70">
    <property type="match status" value="1"/>
</dbReference>
<dbReference type="Proteomes" id="UP000726737">
    <property type="component" value="Unassembled WGS sequence"/>
</dbReference>
<dbReference type="PANTHER" id="PTHR36182:SF1">
    <property type="entry name" value="PROTEIN, PUTATIVE (AFU_ORTHOLOGUE AFUA_6G10930)-RELATED"/>
    <property type="match status" value="1"/>
</dbReference>
<evidence type="ECO:0000313" key="3">
    <source>
        <dbReference type="Proteomes" id="UP000726737"/>
    </source>
</evidence>
<dbReference type="OrthoDB" id="2342176at2759"/>
<protein>
    <recommendedName>
        <fullName evidence="4">Chitin-binding type-4 domain-containing protein</fullName>
    </recommendedName>
</protein>
<evidence type="ECO:0000256" key="1">
    <source>
        <dbReference type="SAM" id="SignalP"/>
    </source>
</evidence>
<feature type="signal peptide" evidence="1">
    <location>
        <begin position="1"/>
        <end position="26"/>
    </location>
</feature>
<keyword evidence="1" id="KW-0732">Signal</keyword>
<name>A0A9P6PYJ0_9FUNG</name>
<gene>
    <name evidence="2" type="ORF">BG011_004335</name>
</gene>
<dbReference type="PANTHER" id="PTHR36182">
    <property type="entry name" value="PROTEIN, PUTATIVE (AFU_ORTHOLOGUE AFUA_6G10930)-RELATED"/>
    <property type="match status" value="1"/>
</dbReference>
<evidence type="ECO:0008006" key="4">
    <source>
        <dbReference type="Google" id="ProtNLM"/>
    </source>
</evidence>
<evidence type="ECO:0000313" key="2">
    <source>
        <dbReference type="EMBL" id="KAG0256758.1"/>
    </source>
</evidence>
<dbReference type="AlphaFoldDB" id="A0A9P6PYJ0"/>
<sequence length="228" mass="23592">MLFKSYTSALALCAMALLANVSTSEAHVGMKRPCVRGSPLAGCPAPSNGQTADYNLNSPIGTHDSKDSPLCKTTAASTVRPVYNAGQSIKTEYNVGASHGGGHCQWALSYDGGSTWVVVQTLLRDCLKGVAGGAPYSVDVKIPSDAPSGKATFMWLWNNAVGNRELYSNCADIEIKGTGSGSLKGVAPLIANYGTDSLLIPEFATAGMDDKASAFSSRASVTVTSSSN</sequence>
<feature type="chain" id="PRO_5040436664" description="Chitin-binding type-4 domain-containing protein" evidence="1">
    <location>
        <begin position="27"/>
        <end position="228"/>
    </location>
</feature>
<dbReference type="EMBL" id="JAAAJA010000284">
    <property type="protein sequence ID" value="KAG0256758.1"/>
    <property type="molecule type" value="Genomic_DNA"/>
</dbReference>
<proteinExistence type="predicted"/>
<reference evidence="2" key="1">
    <citation type="journal article" date="2020" name="Fungal Divers.">
        <title>Resolving the Mortierellaceae phylogeny through synthesis of multi-gene phylogenetics and phylogenomics.</title>
        <authorList>
            <person name="Vandepol N."/>
            <person name="Liber J."/>
            <person name="Desiro A."/>
            <person name="Na H."/>
            <person name="Kennedy M."/>
            <person name="Barry K."/>
            <person name="Grigoriev I.V."/>
            <person name="Miller A.N."/>
            <person name="O'Donnell K."/>
            <person name="Stajich J.E."/>
            <person name="Bonito G."/>
        </authorList>
    </citation>
    <scope>NUCLEOTIDE SEQUENCE</scope>
    <source>
        <strain evidence="2">KOD948</strain>
    </source>
</reference>
<accession>A0A9P6PYJ0</accession>